<feature type="non-terminal residue" evidence="2">
    <location>
        <position position="1"/>
    </location>
</feature>
<name>A0A0P8CC43_9EURY</name>
<dbReference type="EMBL" id="LKCM01000079">
    <property type="protein sequence ID" value="KPQ44493.1"/>
    <property type="molecule type" value="Genomic_DNA"/>
</dbReference>
<dbReference type="AlphaFoldDB" id="A0A0P8CC43"/>
<accession>A0A0P8CC43</accession>
<sequence>GGGAIILVSVALAVFILYLFIRGLKER</sequence>
<comment type="caution">
    <text evidence="2">The sequence shown here is derived from an EMBL/GenBank/DDBJ whole genome shotgun (WGS) entry which is preliminary data.</text>
</comment>
<evidence type="ECO:0000256" key="1">
    <source>
        <dbReference type="SAM" id="Phobius"/>
    </source>
</evidence>
<protein>
    <submittedName>
        <fullName evidence="2">Uncharacterized protein</fullName>
    </submittedName>
</protein>
<organism evidence="2 3">
    <name type="scientific">Candidatus Methanoperedens nitratireducens</name>
    <dbReference type="NCBI Taxonomy" id="1392998"/>
    <lineage>
        <taxon>Archaea</taxon>
        <taxon>Methanobacteriati</taxon>
        <taxon>Methanobacteriota</taxon>
        <taxon>Stenosarchaea group</taxon>
        <taxon>Methanomicrobia</taxon>
        <taxon>Methanosarcinales</taxon>
        <taxon>ANME-2 cluster</taxon>
        <taxon>Candidatus Methanoperedentaceae</taxon>
        <taxon>Candidatus Methanoperedens</taxon>
    </lineage>
</organism>
<feature type="transmembrane region" description="Helical" evidence="1">
    <location>
        <begin position="6"/>
        <end position="24"/>
    </location>
</feature>
<proteinExistence type="predicted"/>
<dbReference type="Proteomes" id="UP000050360">
    <property type="component" value="Unassembled WGS sequence"/>
</dbReference>
<keyword evidence="1" id="KW-0472">Membrane</keyword>
<keyword evidence="1" id="KW-1133">Transmembrane helix</keyword>
<evidence type="ECO:0000313" key="2">
    <source>
        <dbReference type="EMBL" id="KPQ44493.1"/>
    </source>
</evidence>
<gene>
    <name evidence="2" type="ORF">MPEBLZ_00913</name>
</gene>
<keyword evidence="1" id="KW-0812">Transmembrane</keyword>
<reference evidence="2 3" key="1">
    <citation type="submission" date="2015-09" db="EMBL/GenBank/DDBJ databases">
        <title>A metagenomics-based metabolic model of nitrate-dependent anaerobic oxidation of methane by Methanoperedens-like archaea.</title>
        <authorList>
            <person name="Arshad A."/>
            <person name="Speth D.R."/>
            <person name="De Graaf R.M."/>
            <person name="Op Den Camp H.J."/>
            <person name="Jetten M.S."/>
            <person name="Welte C.U."/>
        </authorList>
    </citation>
    <scope>NUCLEOTIDE SEQUENCE [LARGE SCALE GENOMIC DNA]</scope>
</reference>
<evidence type="ECO:0000313" key="3">
    <source>
        <dbReference type="Proteomes" id="UP000050360"/>
    </source>
</evidence>